<gene>
    <name evidence="1" type="ordered locus">TERTU_3955</name>
</gene>
<protein>
    <recommendedName>
        <fullName evidence="3">DUF2750 domain-containing protein</fullName>
    </recommendedName>
</protein>
<dbReference type="KEGG" id="ttu:TERTU_3955"/>
<evidence type="ECO:0000313" key="1">
    <source>
        <dbReference type="EMBL" id="ACR11692.1"/>
    </source>
</evidence>
<name>C5BTN4_TERTT</name>
<dbReference type="AlphaFoldDB" id="C5BTN4"/>
<dbReference type="InterPro" id="IPR021284">
    <property type="entry name" value="DUF2750"/>
</dbReference>
<accession>C5BTN4</accession>
<keyword evidence="2" id="KW-1185">Reference proteome</keyword>
<evidence type="ECO:0008006" key="3">
    <source>
        <dbReference type="Google" id="ProtNLM"/>
    </source>
</evidence>
<dbReference type="STRING" id="377629.TERTU_3955"/>
<evidence type="ECO:0000313" key="2">
    <source>
        <dbReference type="Proteomes" id="UP000009080"/>
    </source>
</evidence>
<dbReference type="Proteomes" id="UP000009080">
    <property type="component" value="Chromosome"/>
</dbReference>
<proteinExistence type="predicted"/>
<dbReference type="EMBL" id="CP001614">
    <property type="protein sequence ID" value="ACR11692.1"/>
    <property type="molecule type" value="Genomic_DNA"/>
</dbReference>
<dbReference type="Pfam" id="PF11042">
    <property type="entry name" value="DUF2750"/>
    <property type="match status" value="1"/>
</dbReference>
<sequence>MSDQDELLSTDFDENYDLFIEEALATGCVWGLENDEGWALCPALSNEDLDVLPLWSQPDYAELHCREEWRDYKVVPISLEELLDDWLPGMHEDLLLVGPNWDSSLEGLEVEPLDLLEDVDSAAEDLSD</sequence>
<organism evidence="1 2">
    <name type="scientific">Teredinibacter turnerae (strain ATCC 39867 / T7901)</name>
    <dbReference type="NCBI Taxonomy" id="377629"/>
    <lineage>
        <taxon>Bacteria</taxon>
        <taxon>Pseudomonadati</taxon>
        <taxon>Pseudomonadota</taxon>
        <taxon>Gammaproteobacteria</taxon>
        <taxon>Cellvibrionales</taxon>
        <taxon>Cellvibrionaceae</taxon>
        <taxon>Teredinibacter</taxon>
    </lineage>
</organism>
<dbReference type="RefSeq" id="WP_015817804.1">
    <property type="nucleotide sequence ID" value="NC_012997.1"/>
</dbReference>
<dbReference type="HOGENOM" id="CLU_126055_0_1_6"/>
<dbReference type="OrthoDB" id="5916942at2"/>
<reference evidence="1 2" key="1">
    <citation type="journal article" date="2009" name="PLoS ONE">
        <title>The complete genome of Teredinibacter turnerae T7901: an intracellular endosymbiont of marine wood-boring bivalves (shipworms).</title>
        <authorList>
            <person name="Yang J.C."/>
            <person name="Madupu R."/>
            <person name="Durkin A.S."/>
            <person name="Ekborg N.A."/>
            <person name="Pedamallu C.S."/>
            <person name="Hostetler J.B."/>
            <person name="Radune D."/>
            <person name="Toms B.S."/>
            <person name="Henrissat B."/>
            <person name="Coutinho P.M."/>
            <person name="Schwarz S."/>
            <person name="Field L."/>
            <person name="Trindade-Silva A.E."/>
            <person name="Soares C.A.G."/>
            <person name="Elshahawi S."/>
            <person name="Hanora A."/>
            <person name="Schmidt E.W."/>
            <person name="Haygood M.G."/>
            <person name="Posfai J."/>
            <person name="Benner J."/>
            <person name="Madinger C."/>
            <person name="Nove J."/>
            <person name="Anton B."/>
            <person name="Chaudhary K."/>
            <person name="Foster J."/>
            <person name="Holman A."/>
            <person name="Kumar S."/>
            <person name="Lessard P.A."/>
            <person name="Luyten Y.A."/>
            <person name="Slatko B."/>
            <person name="Wood N."/>
            <person name="Wu B."/>
            <person name="Teplitski M."/>
            <person name="Mougous J.D."/>
            <person name="Ward N."/>
            <person name="Eisen J.A."/>
            <person name="Badger J.H."/>
            <person name="Distel D.L."/>
        </authorList>
    </citation>
    <scope>NUCLEOTIDE SEQUENCE [LARGE SCALE GENOMIC DNA]</scope>
    <source>
        <strain evidence="2">ATCC 39867 / T7901</strain>
    </source>
</reference>
<dbReference type="eggNOG" id="ENOG50331NB">
    <property type="taxonomic scope" value="Bacteria"/>
</dbReference>